<evidence type="ECO:0000313" key="1">
    <source>
        <dbReference type="EMBL" id="SER54179.1"/>
    </source>
</evidence>
<accession>A0A1H9Q2J5</accession>
<dbReference type="RefSeq" id="WP_074730352.1">
    <property type="nucleotide sequence ID" value="NZ_FOGW01000005.1"/>
</dbReference>
<dbReference type="EMBL" id="FOGW01000005">
    <property type="protein sequence ID" value="SER54179.1"/>
    <property type="molecule type" value="Genomic_DNA"/>
</dbReference>
<dbReference type="InterPro" id="IPR029058">
    <property type="entry name" value="AB_hydrolase_fold"/>
</dbReference>
<organism evidence="1 2">
    <name type="scientific">Lachnobacterium bovis</name>
    <dbReference type="NCBI Taxonomy" id="140626"/>
    <lineage>
        <taxon>Bacteria</taxon>
        <taxon>Bacillati</taxon>
        <taxon>Bacillota</taxon>
        <taxon>Clostridia</taxon>
        <taxon>Lachnospirales</taxon>
        <taxon>Lachnospiraceae</taxon>
        <taxon>Lachnobacterium</taxon>
    </lineage>
</organism>
<dbReference type="Proteomes" id="UP000182471">
    <property type="component" value="Unassembled WGS sequence"/>
</dbReference>
<gene>
    <name evidence="1" type="ORF">SAMN02910429_00407</name>
</gene>
<evidence type="ECO:0008006" key="3">
    <source>
        <dbReference type="Google" id="ProtNLM"/>
    </source>
</evidence>
<dbReference type="SUPFAM" id="SSF53474">
    <property type="entry name" value="alpha/beta-Hydrolases"/>
    <property type="match status" value="1"/>
</dbReference>
<evidence type="ECO:0000313" key="2">
    <source>
        <dbReference type="Proteomes" id="UP000182471"/>
    </source>
</evidence>
<proteinExistence type="predicted"/>
<sequence length="593" mass="66747">MKKKIICSVLMLSLCLGESNGLVYSNYNPLNLTKVEAKQTQTPKKTQNYSLENDQLKFLNEFNSFLVENENLKSLSGKMKKSLKKTEKMTYVIQDDTGILLDKGDVITNKKKFVINKPAMTMGKNILILKKNDKVETQIDFIASQGTNIDKLLIDKNDTDHDGVINYLEDYYHLNKANADSDHDGISDYTELMTNNLDPLKAKSNGKTFDGDLDSDNDGVKNSEEIKRGTEIDNSDLDNTGHFSINPLEENKISIRKKQNNIVKLQNANSLNPNADEDKDGLINSQDPHPFEWDVCDRDLAIFAGLSYEDGSNKIGSMYKASDIGRRPGEDGERVYFLNAGSINSNGIDNGISTEWQIVDYENKETMIDTKFSATTFKNGNNVVIAYRGTDDAYGEWINNIIGVGIFNYHSEESEAKKYALRIAQQYPNANIYVTGHSLGGYLAQIGTAELAKNNIEVKKAAYFNGIGLKYNKLLFWTKNEAMDKLKNYAARHELISYEIKGDVVSAIGVHCGKIITFSPSRDAILNNRIKYSGKNSSQTLSNISTNILGALFKANFNQYYKEYQSSSMAEYFHLTHETTSFYYNLFQGNRKV</sequence>
<name>A0A1H9Q2J5_9FIRM</name>
<dbReference type="Gene3D" id="3.40.50.1820">
    <property type="entry name" value="alpha/beta hydrolase"/>
    <property type="match status" value="1"/>
</dbReference>
<reference evidence="2" key="1">
    <citation type="submission" date="2016-10" db="EMBL/GenBank/DDBJ databases">
        <authorList>
            <person name="Varghese N."/>
            <person name="Submissions S."/>
        </authorList>
    </citation>
    <scope>NUCLEOTIDE SEQUENCE [LARGE SCALE GENOMIC DNA]</scope>
    <source>
        <strain evidence="2">S1b</strain>
    </source>
</reference>
<dbReference type="Pfam" id="PF26363">
    <property type="entry name" value="Phospholipase-like"/>
    <property type="match status" value="1"/>
</dbReference>
<dbReference type="AlphaFoldDB" id="A0A1H9Q2J5"/>
<keyword evidence="2" id="KW-1185">Reference proteome</keyword>
<protein>
    <recommendedName>
        <fullName evidence="3">Lipase (Class 3)</fullName>
    </recommendedName>
</protein>